<dbReference type="Proteomes" id="UP000663828">
    <property type="component" value="Unassembled WGS sequence"/>
</dbReference>
<proteinExistence type="predicted"/>
<evidence type="ECO:0000256" key="1">
    <source>
        <dbReference type="SAM" id="MobiDB-lite"/>
    </source>
</evidence>
<reference evidence="2" key="1">
    <citation type="submission" date="2021-02" db="EMBL/GenBank/DDBJ databases">
        <authorList>
            <person name="Nowell W R."/>
        </authorList>
    </citation>
    <scope>NUCLEOTIDE SEQUENCE</scope>
</reference>
<evidence type="ECO:0000313" key="2">
    <source>
        <dbReference type="EMBL" id="CAF1219718.1"/>
    </source>
</evidence>
<gene>
    <name evidence="2" type="ORF">XAT740_LOCUS24640</name>
</gene>
<dbReference type="AlphaFoldDB" id="A0A814XSC0"/>
<evidence type="ECO:0000313" key="3">
    <source>
        <dbReference type="Proteomes" id="UP000663828"/>
    </source>
</evidence>
<keyword evidence="3" id="KW-1185">Reference proteome</keyword>
<accession>A0A814XSC0</accession>
<feature type="region of interest" description="Disordered" evidence="1">
    <location>
        <begin position="1"/>
        <end position="23"/>
    </location>
</feature>
<name>A0A814XSC0_ADIRI</name>
<sequence>MGSNRSKQRSKLPVTAVLIRKTK</sequence>
<organism evidence="2 3">
    <name type="scientific">Adineta ricciae</name>
    <name type="common">Rotifer</name>
    <dbReference type="NCBI Taxonomy" id="249248"/>
    <lineage>
        <taxon>Eukaryota</taxon>
        <taxon>Metazoa</taxon>
        <taxon>Spiralia</taxon>
        <taxon>Gnathifera</taxon>
        <taxon>Rotifera</taxon>
        <taxon>Eurotatoria</taxon>
        <taxon>Bdelloidea</taxon>
        <taxon>Adinetida</taxon>
        <taxon>Adinetidae</taxon>
        <taxon>Adineta</taxon>
    </lineage>
</organism>
<feature type="compositionally biased region" description="Basic residues" evidence="1">
    <location>
        <begin position="1"/>
        <end position="10"/>
    </location>
</feature>
<feature type="non-terminal residue" evidence="2">
    <location>
        <position position="1"/>
    </location>
</feature>
<dbReference type="EMBL" id="CAJNOR010001917">
    <property type="protein sequence ID" value="CAF1219718.1"/>
    <property type="molecule type" value="Genomic_DNA"/>
</dbReference>
<comment type="caution">
    <text evidence="2">The sequence shown here is derived from an EMBL/GenBank/DDBJ whole genome shotgun (WGS) entry which is preliminary data.</text>
</comment>
<protein>
    <submittedName>
        <fullName evidence="2">Uncharacterized protein</fullName>
    </submittedName>
</protein>